<organism evidence="1 2">
    <name type="scientific">Nocardia iowensis</name>
    <dbReference type="NCBI Taxonomy" id="204891"/>
    <lineage>
        <taxon>Bacteria</taxon>
        <taxon>Bacillati</taxon>
        <taxon>Actinomycetota</taxon>
        <taxon>Actinomycetes</taxon>
        <taxon>Mycobacteriales</taxon>
        <taxon>Nocardiaceae</taxon>
        <taxon>Nocardia</taxon>
    </lineage>
</organism>
<dbReference type="RefSeq" id="WP_218477398.1">
    <property type="nucleotide sequence ID" value="NZ_BAABJN010000004.1"/>
</dbReference>
<gene>
    <name evidence="1" type="ORF">KV110_17850</name>
</gene>
<accession>A0ABX8S2A6</accession>
<evidence type="ECO:0000313" key="2">
    <source>
        <dbReference type="Proteomes" id="UP000694257"/>
    </source>
</evidence>
<dbReference type="Proteomes" id="UP000694257">
    <property type="component" value="Chromosome"/>
</dbReference>
<evidence type="ECO:0008006" key="3">
    <source>
        <dbReference type="Google" id="ProtNLM"/>
    </source>
</evidence>
<dbReference type="EMBL" id="CP078145">
    <property type="protein sequence ID" value="QXN94745.1"/>
    <property type="molecule type" value="Genomic_DNA"/>
</dbReference>
<name>A0ABX8S2A6_NOCIO</name>
<keyword evidence="2" id="KW-1185">Reference proteome</keyword>
<protein>
    <recommendedName>
        <fullName evidence="3">Transposase</fullName>
    </recommendedName>
</protein>
<sequence length="67" mass="7530">MRKEIGFDRSLGWLLVVDYVRPQVSRPEGLIFVFEGLLTKRDVSAMTFAESEILSADSHTMVDAAAR</sequence>
<evidence type="ECO:0000313" key="1">
    <source>
        <dbReference type="EMBL" id="QXN94745.1"/>
    </source>
</evidence>
<proteinExistence type="predicted"/>
<reference evidence="1 2" key="1">
    <citation type="submission" date="2021-07" db="EMBL/GenBank/DDBJ databases">
        <title>Whole Genome Sequence of Nocardia Iowensis.</title>
        <authorList>
            <person name="Lamm A."/>
            <person name="Collins-Fairclough A.M."/>
            <person name="Bunk B."/>
            <person name="Sproer C."/>
        </authorList>
    </citation>
    <scope>NUCLEOTIDE SEQUENCE [LARGE SCALE GENOMIC DNA]</scope>
    <source>
        <strain evidence="1 2">NRRL 5646</strain>
    </source>
</reference>